<evidence type="ECO:0000313" key="7">
    <source>
        <dbReference type="Proteomes" id="UP000001357"/>
    </source>
</evidence>
<evidence type="ECO:0000313" key="6">
    <source>
        <dbReference type="EMBL" id="EDQ87102.1"/>
    </source>
</evidence>
<evidence type="ECO:0000256" key="2">
    <source>
        <dbReference type="ARBA" id="ARBA00023235"/>
    </source>
</evidence>
<dbReference type="STRING" id="81824.A9V5U0"/>
<dbReference type="Proteomes" id="UP000001357">
    <property type="component" value="Unassembled WGS sequence"/>
</dbReference>
<gene>
    <name evidence="6" type="ORF">MONBRDRAFT_27621</name>
</gene>
<dbReference type="GO" id="GO:0000398">
    <property type="term" value="P:mRNA splicing, via spliceosome"/>
    <property type="evidence" value="ECO:0000318"/>
    <property type="project" value="GO_Central"/>
</dbReference>
<comment type="catalytic activity">
    <reaction evidence="3">
        <text>[protein]-peptidylproline (omega=180) = [protein]-peptidylproline (omega=0)</text>
        <dbReference type="Rhea" id="RHEA:16237"/>
        <dbReference type="Rhea" id="RHEA-COMP:10747"/>
        <dbReference type="Rhea" id="RHEA-COMP:10748"/>
        <dbReference type="ChEBI" id="CHEBI:83833"/>
        <dbReference type="ChEBI" id="CHEBI:83834"/>
        <dbReference type="EC" id="5.2.1.8"/>
    </reaction>
</comment>
<feature type="chain" id="PRO_5006522073" description="Peptidyl-prolyl cis-trans isomerase" evidence="3">
    <location>
        <begin position="28"/>
        <end position="288"/>
    </location>
</feature>
<dbReference type="InterPro" id="IPR029000">
    <property type="entry name" value="Cyclophilin-like_dom_sf"/>
</dbReference>
<organism evidence="6 7">
    <name type="scientific">Monosiga brevicollis</name>
    <name type="common">Choanoflagellate</name>
    <dbReference type="NCBI Taxonomy" id="81824"/>
    <lineage>
        <taxon>Eukaryota</taxon>
        <taxon>Choanoflagellata</taxon>
        <taxon>Craspedida</taxon>
        <taxon>Salpingoecidae</taxon>
        <taxon>Monosiga</taxon>
    </lineage>
</organism>
<comment type="function">
    <text evidence="3">PPIases accelerate the folding of proteins. It catalyzes the cis-trans isomerization of proline imidic peptide bonds in oligopeptides.</text>
</comment>
<evidence type="ECO:0000259" key="5">
    <source>
        <dbReference type="PROSITE" id="PS51670"/>
    </source>
</evidence>
<dbReference type="GO" id="GO:0006457">
    <property type="term" value="P:protein folding"/>
    <property type="evidence" value="ECO:0000318"/>
    <property type="project" value="GO_Central"/>
</dbReference>
<dbReference type="GO" id="GO:0071013">
    <property type="term" value="C:catalytic step 2 spliceosome"/>
    <property type="evidence" value="ECO:0000318"/>
    <property type="project" value="GO_Central"/>
</dbReference>
<dbReference type="CDD" id="cd00317">
    <property type="entry name" value="cyclophilin"/>
    <property type="match status" value="1"/>
</dbReference>
<keyword evidence="7" id="KW-1185">Reference proteome</keyword>
<feature type="domain" description="ShKT" evidence="5">
    <location>
        <begin position="189"/>
        <end position="234"/>
    </location>
</feature>
<evidence type="ECO:0000256" key="1">
    <source>
        <dbReference type="ARBA" id="ARBA00023110"/>
    </source>
</evidence>
<dbReference type="EMBL" id="CH991561">
    <property type="protein sequence ID" value="EDQ87102.1"/>
    <property type="molecule type" value="Genomic_DNA"/>
</dbReference>
<protein>
    <recommendedName>
        <fullName evidence="3">Peptidyl-prolyl cis-trans isomerase</fullName>
        <shortName evidence="3">PPIase</shortName>
        <ecNumber evidence="3">5.2.1.8</ecNumber>
    </recommendedName>
</protein>
<dbReference type="InParanoid" id="A9V5U0"/>
<dbReference type="RefSeq" id="XP_001748045.1">
    <property type="nucleotide sequence ID" value="XM_001747993.1"/>
</dbReference>
<dbReference type="KEGG" id="mbr:MONBRDRAFT_27621"/>
<dbReference type="SUPFAM" id="SSF50891">
    <property type="entry name" value="Cyclophilin-like"/>
    <property type="match status" value="1"/>
</dbReference>
<dbReference type="eggNOG" id="KOG0882">
    <property type="taxonomic scope" value="Eukaryota"/>
</dbReference>
<dbReference type="Pfam" id="PF01549">
    <property type="entry name" value="ShK"/>
    <property type="match status" value="2"/>
</dbReference>
<dbReference type="PROSITE" id="PS50072">
    <property type="entry name" value="CSA_PPIASE_2"/>
    <property type="match status" value="1"/>
</dbReference>
<dbReference type="AlphaFoldDB" id="A9V5U0"/>
<name>A9V5U0_MONBE</name>
<feature type="domain" description="PPIase cyclophilin-type" evidence="4">
    <location>
        <begin position="30"/>
        <end position="181"/>
    </location>
</feature>
<keyword evidence="1 3" id="KW-0697">Rotamase</keyword>
<proteinExistence type="inferred from homology"/>
<dbReference type="SMART" id="SM00254">
    <property type="entry name" value="ShKT"/>
    <property type="match status" value="2"/>
</dbReference>
<evidence type="ECO:0000256" key="3">
    <source>
        <dbReference type="RuleBase" id="RU363019"/>
    </source>
</evidence>
<accession>A9V5U0</accession>
<sequence>MLSRFAMSALAVAALLLCLASSGRVSAAELDEVIYLDTIHGRIVIRTYPEYAPRHVERITELVKAGFYDGIVWHRVMEGFVAQAGDPLGKGYGGTGITIDAEFNNRSHHTGTVNMARANDPNSADSQFSIMYVHNGFLDHRYTVWGQVLGGFDAVNKLKKAKPHSPGGQVEDPDVIVKMRLPAEVEQTCVDTDPKCEYWARPGETGYGGRHSIGECQKNPDFMNKACPVSCGQCQVLEKANIPCTNLYRQCTDWATPGHTSAEGECVNNAKWMKRNCKLSCDPACQAA</sequence>
<dbReference type="GeneID" id="5893378"/>
<comment type="similarity">
    <text evidence="3">Belongs to the cyclophilin-type PPIase family.</text>
</comment>
<dbReference type="GO" id="GO:0003755">
    <property type="term" value="F:peptidyl-prolyl cis-trans isomerase activity"/>
    <property type="evidence" value="ECO:0000318"/>
    <property type="project" value="GO_Central"/>
</dbReference>
<dbReference type="Pfam" id="PF00160">
    <property type="entry name" value="Pro_isomerase"/>
    <property type="match status" value="1"/>
</dbReference>
<evidence type="ECO:0000259" key="4">
    <source>
        <dbReference type="PROSITE" id="PS50072"/>
    </source>
</evidence>
<keyword evidence="2 3" id="KW-0413">Isomerase</keyword>
<keyword evidence="3" id="KW-0732">Signal</keyword>
<dbReference type="PANTHER" id="PTHR45625:SF4">
    <property type="entry name" value="PEPTIDYLPROLYL ISOMERASE DOMAIN AND WD REPEAT-CONTAINING PROTEIN 1"/>
    <property type="match status" value="1"/>
</dbReference>
<dbReference type="InterPro" id="IPR044666">
    <property type="entry name" value="Cyclophilin_A-like"/>
</dbReference>
<reference evidence="6 7" key="1">
    <citation type="journal article" date="2008" name="Nature">
        <title>The genome of the choanoflagellate Monosiga brevicollis and the origin of metazoans.</title>
        <authorList>
            <consortium name="JGI Sequencing"/>
            <person name="King N."/>
            <person name="Westbrook M.J."/>
            <person name="Young S.L."/>
            <person name="Kuo A."/>
            <person name="Abedin M."/>
            <person name="Chapman J."/>
            <person name="Fairclough S."/>
            <person name="Hellsten U."/>
            <person name="Isogai Y."/>
            <person name="Letunic I."/>
            <person name="Marr M."/>
            <person name="Pincus D."/>
            <person name="Putnam N."/>
            <person name="Rokas A."/>
            <person name="Wright K.J."/>
            <person name="Zuzow R."/>
            <person name="Dirks W."/>
            <person name="Good M."/>
            <person name="Goodstein D."/>
            <person name="Lemons D."/>
            <person name="Li W."/>
            <person name="Lyons J.B."/>
            <person name="Morris A."/>
            <person name="Nichols S."/>
            <person name="Richter D.J."/>
            <person name="Salamov A."/>
            <person name="Bork P."/>
            <person name="Lim W.A."/>
            <person name="Manning G."/>
            <person name="Miller W.T."/>
            <person name="McGinnis W."/>
            <person name="Shapiro H."/>
            <person name="Tjian R."/>
            <person name="Grigoriev I.V."/>
            <person name="Rokhsar D."/>
        </authorList>
    </citation>
    <scope>NUCLEOTIDE SEQUENCE [LARGE SCALE GENOMIC DNA]</scope>
    <source>
        <strain evidence="7">MX1 / ATCC 50154</strain>
    </source>
</reference>
<dbReference type="EC" id="5.2.1.8" evidence="3"/>
<dbReference type="PANTHER" id="PTHR45625">
    <property type="entry name" value="PEPTIDYL-PROLYL CIS-TRANS ISOMERASE-RELATED"/>
    <property type="match status" value="1"/>
</dbReference>
<dbReference type="PROSITE" id="PS51670">
    <property type="entry name" value="SHKT"/>
    <property type="match status" value="2"/>
</dbReference>
<dbReference type="InterPro" id="IPR002130">
    <property type="entry name" value="Cyclophilin-type_PPIase_dom"/>
</dbReference>
<feature type="signal peptide" evidence="3">
    <location>
        <begin position="1"/>
        <end position="27"/>
    </location>
</feature>
<dbReference type="Gene3D" id="2.40.100.10">
    <property type="entry name" value="Cyclophilin-like"/>
    <property type="match status" value="1"/>
</dbReference>
<dbReference type="PRINTS" id="PR00153">
    <property type="entry name" value="CSAPPISMRASE"/>
</dbReference>
<feature type="domain" description="ShKT" evidence="5">
    <location>
        <begin position="244"/>
        <end position="285"/>
    </location>
</feature>
<dbReference type="InterPro" id="IPR003582">
    <property type="entry name" value="ShKT_dom"/>
</dbReference>